<dbReference type="OrthoDB" id="7059994at2"/>
<dbReference type="AlphaFoldDB" id="A0A4Q2U407"/>
<evidence type="ECO:0000313" key="2">
    <source>
        <dbReference type="Proteomes" id="UP000290759"/>
    </source>
</evidence>
<evidence type="ECO:0000313" key="1">
    <source>
        <dbReference type="EMBL" id="RYC29505.1"/>
    </source>
</evidence>
<dbReference type="RefSeq" id="WP_129229342.1">
    <property type="nucleotide sequence ID" value="NZ_QYBB01000049.1"/>
</dbReference>
<reference evidence="1 2" key="1">
    <citation type="submission" date="2018-12" db="EMBL/GenBank/DDBJ databases">
        <authorList>
            <person name="Grouzdev D.S."/>
            <person name="Krutkina M.S."/>
        </authorList>
    </citation>
    <scope>NUCLEOTIDE SEQUENCE [LARGE SCALE GENOMIC DNA]</scope>
    <source>
        <strain evidence="1 2">RmlP026</strain>
    </source>
</reference>
<keyword evidence="2" id="KW-1185">Reference proteome</keyword>
<protein>
    <recommendedName>
        <fullName evidence="3">DNA-directed DNA polymerase family A palm domain-containing protein</fullName>
    </recommendedName>
</protein>
<comment type="caution">
    <text evidence="1">The sequence shown here is derived from an EMBL/GenBank/DDBJ whole genome shotgun (WGS) entry which is preliminary data.</text>
</comment>
<sequence length="443" mass="49800">MDTVLVLVNAHEKDVGKRKYQRRDEQAAKFKKVVAAFLADLLRSAGQPETGRWVYRSLRADSYPAHAGVSRMDFQFVREAFRALKLVEMKEGGIFGLQGYHSDDTDDEVVTDGNGSAEGKRAASHFRGTDKLPVLAREHGVEAAEVGLHFVQDLPFHPVVLHTEKTKVGKREVRGKPVIVTTKSPLAHLRPAIDAMNGDLRELNSFLDGFKLEGGQFRGFRRIYNLADKPGFNLDKGARLYANGDPSYQGMSKEKRQAMRIDGEDVVEMDVKASYLTILHGTQNLPFDAATKDPYELESLLARRDKDGKDLRRWVVKNWVVATLGAKRHHREWPDETTKEYEAKGGDNLEADYPIKVVRKAMVERFPLLGDWGKKKLGMGWATLMFIESEAMLATMMDLMRKHAAPSFSIHDSLAVRARDAQAAKELLQAHYALRCGLTPIVE</sequence>
<evidence type="ECO:0008006" key="3">
    <source>
        <dbReference type="Google" id="ProtNLM"/>
    </source>
</evidence>
<name>A0A4Q2U407_9HYPH</name>
<accession>A0A4Q2U407</accession>
<dbReference type="Proteomes" id="UP000290759">
    <property type="component" value="Unassembled WGS sequence"/>
</dbReference>
<gene>
    <name evidence="1" type="ORF">D3273_23505</name>
</gene>
<reference evidence="1 2" key="2">
    <citation type="submission" date="2019-02" db="EMBL/GenBank/DDBJ databases">
        <title>'Lichenibacterium ramalinii' gen. nov. sp. nov., 'Lichenibacterium minor' gen. nov. sp. nov.</title>
        <authorList>
            <person name="Pankratov T."/>
        </authorList>
    </citation>
    <scope>NUCLEOTIDE SEQUENCE [LARGE SCALE GENOMIC DNA]</scope>
    <source>
        <strain evidence="1 2">RmlP026</strain>
    </source>
</reference>
<organism evidence="1 2">
    <name type="scientific">Lichenibacterium minor</name>
    <dbReference type="NCBI Taxonomy" id="2316528"/>
    <lineage>
        <taxon>Bacteria</taxon>
        <taxon>Pseudomonadati</taxon>
        <taxon>Pseudomonadota</taxon>
        <taxon>Alphaproteobacteria</taxon>
        <taxon>Hyphomicrobiales</taxon>
        <taxon>Lichenihabitantaceae</taxon>
        <taxon>Lichenibacterium</taxon>
    </lineage>
</organism>
<dbReference type="EMBL" id="QYBB01000049">
    <property type="protein sequence ID" value="RYC29505.1"/>
    <property type="molecule type" value="Genomic_DNA"/>
</dbReference>
<proteinExistence type="predicted"/>